<keyword evidence="1" id="KW-0472">Membrane</keyword>
<proteinExistence type="predicted"/>
<feature type="transmembrane region" description="Helical" evidence="1">
    <location>
        <begin position="32"/>
        <end position="60"/>
    </location>
</feature>
<sequence>MLTSLGESLALRQLSAEHVKETDDYRKLSLNILVAFLALHSISGSHVLSGLTLALVLYTVSLHMACRNLTGACEQLDPHIFSFLNAIPGLGISVITCIELFRVMSSPTAAVFVILACFVPPLTLVAHRFCAGARQNNAGPRSLTTDMEVGMRSSTCSDRMSVNIPKQKPSGS</sequence>
<dbReference type="HOGENOM" id="CLU_1556206_0_0_1"/>
<evidence type="ECO:0000256" key="1">
    <source>
        <dbReference type="SAM" id="Phobius"/>
    </source>
</evidence>
<dbReference type="GeneID" id="18819451"/>
<name>F8NY56_SERL9</name>
<protein>
    <submittedName>
        <fullName evidence="2">Uncharacterized protein</fullName>
    </submittedName>
</protein>
<dbReference type="RefSeq" id="XP_007318837.1">
    <property type="nucleotide sequence ID" value="XM_007318775.1"/>
</dbReference>
<dbReference type="OrthoDB" id="2688201at2759"/>
<accession>F8NY56</accession>
<dbReference type="KEGG" id="sla:SERLADRAFT_468680"/>
<gene>
    <name evidence="2" type="ORF">SERLADRAFT_468680</name>
</gene>
<dbReference type="Proteomes" id="UP000008064">
    <property type="component" value="Unassembled WGS sequence"/>
</dbReference>
<feature type="transmembrane region" description="Helical" evidence="1">
    <location>
        <begin position="80"/>
        <end position="101"/>
    </location>
</feature>
<feature type="transmembrane region" description="Helical" evidence="1">
    <location>
        <begin position="107"/>
        <end position="126"/>
    </location>
</feature>
<reference evidence="2" key="1">
    <citation type="submission" date="2011-04" db="EMBL/GenBank/DDBJ databases">
        <title>Evolution of plant cell wall degrading machinery underlies the functional diversity of forest fungi.</title>
        <authorList>
            <consortium name="US DOE Joint Genome Institute (JGI-PGF)"/>
            <person name="Eastwood D.C."/>
            <person name="Floudas D."/>
            <person name="Binder M."/>
            <person name="Majcherczyk A."/>
            <person name="Schneider P."/>
            <person name="Aerts A."/>
            <person name="Asiegbu F.O."/>
            <person name="Baker S.E."/>
            <person name="Barry K."/>
            <person name="Bendiksby M."/>
            <person name="Blumentritt M."/>
            <person name="Coutinho P.M."/>
            <person name="Cullen D."/>
            <person name="Cullen D."/>
            <person name="Gathman A."/>
            <person name="Goodell B."/>
            <person name="Henrissat B."/>
            <person name="Ihrmark K."/>
            <person name="Kauserud H."/>
            <person name="Kohler A."/>
            <person name="LaButti K."/>
            <person name="Lapidus A."/>
            <person name="Lavin J.L."/>
            <person name="Lee Y.-H."/>
            <person name="Lindquist E."/>
            <person name="Lilly W."/>
            <person name="Lucas S."/>
            <person name="Morin E."/>
            <person name="Murat C."/>
            <person name="Oguiza J.A."/>
            <person name="Park J."/>
            <person name="Pisabarro A.G."/>
            <person name="Riley R."/>
            <person name="Rosling A."/>
            <person name="Salamov A."/>
            <person name="Schmidt O."/>
            <person name="Schmutz J."/>
            <person name="Skrede I."/>
            <person name="Stenlid J."/>
            <person name="Wiebenga A."/>
            <person name="Xie X."/>
            <person name="Kues U."/>
            <person name="Hibbett D.S."/>
            <person name="Hoffmeister D."/>
            <person name="Hogberg N."/>
            <person name="Martin F."/>
            <person name="Grigoriev I.V."/>
            <person name="Watkinson S.C."/>
        </authorList>
    </citation>
    <scope>NUCLEOTIDE SEQUENCE</scope>
    <source>
        <strain evidence="2">S7.9</strain>
    </source>
</reference>
<evidence type="ECO:0000313" key="2">
    <source>
        <dbReference type="EMBL" id="EGO24818.1"/>
    </source>
</evidence>
<organism>
    <name type="scientific">Serpula lacrymans var. lacrymans (strain S7.9)</name>
    <name type="common">Dry rot fungus</name>
    <dbReference type="NCBI Taxonomy" id="578457"/>
    <lineage>
        <taxon>Eukaryota</taxon>
        <taxon>Fungi</taxon>
        <taxon>Dikarya</taxon>
        <taxon>Basidiomycota</taxon>
        <taxon>Agaricomycotina</taxon>
        <taxon>Agaricomycetes</taxon>
        <taxon>Agaricomycetidae</taxon>
        <taxon>Boletales</taxon>
        <taxon>Coniophorineae</taxon>
        <taxon>Serpulaceae</taxon>
        <taxon>Serpula</taxon>
    </lineage>
</organism>
<keyword evidence="1" id="KW-0812">Transmembrane</keyword>
<keyword evidence="1" id="KW-1133">Transmembrane helix</keyword>
<dbReference type="EMBL" id="GL945434">
    <property type="protein sequence ID" value="EGO24818.1"/>
    <property type="molecule type" value="Genomic_DNA"/>
</dbReference>
<dbReference type="AlphaFoldDB" id="F8NY56"/>